<protein>
    <recommendedName>
        <fullName evidence="3">Dienelactone hydrolase</fullName>
    </recommendedName>
</protein>
<keyword evidence="2" id="KW-1185">Reference proteome</keyword>
<dbReference type="RefSeq" id="WP_271890446.1">
    <property type="nucleotide sequence ID" value="NZ_JAQBIE010000032.1"/>
</dbReference>
<evidence type="ECO:0000313" key="1">
    <source>
        <dbReference type="EMBL" id="MDB6179346.1"/>
    </source>
</evidence>
<name>A0ABT4ZJ44_9RHOB</name>
<comment type="caution">
    <text evidence="1">The sequence shown here is derived from an EMBL/GenBank/DDBJ whole genome shotgun (WGS) entry which is preliminary data.</text>
</comment>
<evidence type="ECO:0000313" key="2">
    <source>
        <dbReference type="Proteomes" id="UP001165641"/>
    </source>
</evidence>
<dbReference type="PIRSF" id="PIRSF031982">
    <property type="entry name" value="UCP031982_abhydr"/>
    <property type="match status" value="1"/>
</dbReference>
<dbReference type="InterPro" id="IPR016986">
    <property type="entry name" value="UCP031982_abhydr"/>
</dbReference>
<evidence type="ECO:0008006" key="3">
    <source>
        <dbReference type="Google" id="ProtNLM"/>
    </source>
</evidence>
<organism evidence="1 2">
    <name type="scientific">Paracoccus onchidii</name>
    <dbReference type="NCBI Taxonomy" id="3017813"/>
    <lineage>
        <taxon>Bacteria</taxon>
        <taxon>Pseudomonadati</taxon>
        <taxon>Pseudomonadota</taxon>
        <taxon>Alphaproteobacteria</taxon>
        <taxon>Rhodobacterales</taxon>
        <taxon>Paracoccaceae</taxon>
        <taxon>Paracoccus</taxon>
    </lineage>
</organism>
<sequence>MLKAVSTVFMVFFYAMPGLAESRIGVRTIAATDGDALRHLSLSVWYPAKDGGSLEDVGGNAVFVGQPAYRDAAMAAGPFPLLLLSHGGLRSATDSGAWLSGRLAEKGFVVVEVNSPRPDSAAIAVNAIWQRPQDVSHALDRVLQDQALSAVIDPARIAVTGHALGGTAALALTGGSFDADAFASTCAADADGPDCAWYTAQGVSLADVDREMLERAHRDPRISTAIAIDPEYADVFLAPSLKDRGADIQVIWLSAPDHPQFADTGLSQTVIATATGYDAFPLCTPKGKYILAEEGGDAALCDGDAAGRARIHDEIAGRLGAALDR</sequence>
<dbReference type="InterPro" id="IPR029058">
    <property type="entry name" value="AB_hydrolase_fold"/>
</dbReference>
<dbReference type="EMBL" id="JAQBIE010000032">
    <property type="protein sequence ID" value="MDB6179346.1"/>
    <property type="molecule type" value="Genomic_DNA"/>
</dbReference>
<dbReference type="SUPFAM" id="SSF53474">
    <property type="entry name" value="alpha/beta-Hydrolases"/>
    <property type="match status" value="1"/>
</dbReference>
<dbReference type="Gene3D" id="3.40.50.1820">
    <property type="entry name" value="alpha/beta hydrolase"/>
    <property type="match status" value="1"/>
</dbReference>
<reference evidence="1" key="1">
    <citation type="submission" date="2022-12" db="EMBL/GenBank/DDBJ databases">
        <title>Paracoccus onchidii sp. nov., isolated from a marine invertebrate from the South China Sea.</title>
        <authorList>
            <person name="Xu S."/>
            <person name="Liu Z."/>
            <person name="Xu Y."/>
        </authorList>
    </citation>
    <scope>NUCLEOTIDE SEQUENCE</scope>
    <source>
        <strain evidence="1">Z330</strain>
    </source>
</reference>
<proteinExistence type="predicted"/>
<dbReference type="Proteomes" id="UP001165641">
    <property type="component" value="Unassembled WGS sequence"/>
</dbReference>
<accession>A0ABT4ZJ44</accession>
<gene>
    <name evidence="1" type="ORF">PAF17_17825</name>
</gene>